<dbReference type="Pfam" id="PF10011">
    <property type="entry name" value="DUF2254"/>
    <property type="match status" value="1"/>
</dbReference>
<feature type="transmembrane region" description="Helical" evidence="1">
    <location>
        <begin position="129"/>
        <end position="148"/>
    </location>
</feature>
<comment type="caution">
    <text evidence="2">The sequence shown here is derived from an EMBL/GenBank/DDBJ whole genome shotgun (WGS) entry which is preliminary data.</text>
</comment>
<protein>
    <submittedName>
        <fullName evidence="2">Putative membrane protein</fullName>
    </submittedName>
</protein>
<accession>A0A316AP30</accession>
<dbReference type="Proteomes" id="UP000245880">
    <property type="component" value="Unassembled WGS sequence"/>
</dbReference>
<evidence type="ECO:0000313" key="2">
    <source>
        <dbReference type="EMBL" id="PWJ59545.1"/>
    </source>
</evidence>
<keyword evidence="1" id="KW-0812">Transmembrane</keyword>
<sequence length="454" mass="51276">MPRGWHWRGSFYNEKPVKTMKTKIKYFLDALQSSFWFLPLIIIFSAIGMAFLLLYIDSQWSYLPTSGLVWFILSGGAESARTVLSTIASAMLGMATTVFSITLVVLTLASSQFGPRLLRNFMYDRLNQVVLGTFIATFVFCLIVLKSVHSENDYLFVPNLSILFAELLTIANVILLIVFIHHTSVSIQADKVISDISEQLSHSVRKELPSTQTLNSTEERKSFEASKEGYLYRKEVRNEKNGYLQAMDYESLVELAQDQKLLIELHYRPGDFLIPGMSLALMSGQKLVTDDHAEAVKNALIMGKIRSPAQDVEFAIHQLVEIAARALSPGVNDPYTALTCIDRLTVPLSYLAQIHFPSGYLYDDEAQIRLSTKRISFAGAMDAAFNLIRQYGSGSPTILIRLLERFHTMYVLTDHKSHQQTILRHAKMVHQAGKDSITEGNDLQDLQERFGRFL</sequence>
<dbReference type="EMBL" id="QGDT01000002">
    <property type="protein sequence ID" value="PWJ59545.1"/>
    <property type="molecule type" value="Genomic_DNA"/>
</dbReference>
<evidence type="ECO:0000313" key="3">
    <source>
        <dbReference type="Proteomes" id="UP000245880"/>
    </source>
</evidence>
<dbReference type="InterPro" id="IPR018723">
    <property type="entry name" value="DUF2254_membrane"/>
</dbReference>
<evidence type="ECO:0000256" key="1">
    <source>
        <dbReference type="SAM" id="Phobius"/>
    </source>
</evidence>
<organism evidence="2 3">
    <name type="scientific">Dyadobacter jejuensis</name>
    <dbReference type="NCBI Taxonomy" id="1082580"/>
    <lineage>
        <taxon>Bacteria</taxon>
        <taxon>Pseudomonadati</taxon>
        <taxon>Bacteroidota</taxon>
        <taxon>Cytophagia</taxon>
        <taxon>Cytophagales</taxon>
        <taxon>Spirosomataceae</taxon>
        <taxon>Dyadobacter</taxon>
    </lineage>
</organism>
<keyword evidence="3" id="KW-1185">Reference proteome</keyword>
<reference evidence="2 3" key="1">
    <citation type="submission" date="2018-03" db="EMBL/GenBank/DDBJ databases">
        <title>Genomic Encyclopedia of Archaeal and Bacterial Type Strains, Phase II (KMG-II): from individual species to whole genera.</title>
        <authorList>
            <person name="Goeker M."/>
        </authorList>
    </citation>
    <scope>NUCLEOTIDE SEQUENCE [LARGE SCALE GENOMIC DNA]</scope>
    <source>
        <strain evidence="2 3">DSM 100346</strain>
    </source>
</reference>
<feature type="transmembrane region" description="Helical" evidence="1">
    <location>
        <begin position="160"/>
        <end position="180"/>
    </location>
</feature>
<proteinExistence type="predicted"/>
<feature type="transmembrane region" description="Helical" evidence="1">
    <location>
        <begin position="35"/>
        <end position="56"/>
    </location>
</feature>
<keyword evidence="1" id="KW-1133">Transmembrane helix</keyword>
<name>A0A316AP30_9BACT</name>
<gene>
    <name evidence="2" type="ORF">CLV98_102379</name>
</gene>
<dbReference type="AlphaFoldDB" id="A0A316AP30"/>
<keyword evidence="1" id="KW-0472">Membrane</keyword>
<feature type="transmembrane region" description="Helical" evidence="1">
    <location>
        <begin position="83"/>
        <end position="108"/>
    </location>
</feature>